<protein>
    <recommendedName>
        <fullName evidence="1">Aminoglycoside phosphotransferase domain-containing protein</fullName>
    </recommendedName>
</protein>
<dbReference type="InterPro" id="IPR002575">
    <property type="entry name" value="Aminoglycoside_PTrfase"/>
</dbReference>
<dbReference type="HOGENOM" id="CLU_038193_1_1_1"/>
<accession>A0A067NH02</accession>
<dbReference type="AlphaFoldDB" id="A0A067NH02"/>
<dbReference type="Proteomes" id="UP000027073">
    <property type="component" value="Unassembled WGS sequence"/>
</dbReference>
<dbReference type="VEuPathDB" id="FungiDB:PLEOSDRAFT_1086706"/>
<feature type="domain" description="Aminoglycoside phosphotransferase" evidence="1">
    <location>
        <begin position="91"/>
        <end position="234"/>
    </location>
</feature>
<dbReference type="Pfam" id="PF01636">
    <property type="entry name" value="APH"/>
    <property type="match status" value="1"/>
</dbReference>
<dbReference type="InterPro" id="IPR011009">
    <property type="entry name" value="Kinase-like_dom_sf"/>
</dbReference>
<sequence length="328" mass="36105">MEALISDLSHYQISEFFSDNAPATQLQCNQEAERVAGAPASPSAVQGGTSYTVVAGDSVVQFRGAASALNLELLGYVEAAYPDFVPHHQRAGKLGDLDVYLMDNIGGISMYLAREELYRNNFQLLHQTLHDYARFFASAWHNTPADMPTPDRAVLLVDYSLQLVQLAAGLPSRFRQTLDSLIARLPGLFDKDWPMVPNHTDLLENNLHVDPGTGRLVGVCDWKDAQISPFGMSLGGLETMLGMDRVGKGWCYHANHEALRSVFWDAFNQAMGETRVDDRVEVARLAGIFLAHGWEYNEADEKVVVGEGSYGFMYLDAAVLGNLASTSQ</sequence>
<organism evidence="2 3">
    <name type="scientific">Pleurotus ostreatus (strain PC15)</name>
    <name type="common">Oyster mushroom</name>
    <dbReference type="NCBI Taxonomy" id="1137138"/>
    <lineage>
        <taxon>Eukaryota</taxon>
        <taxon>Fungi</taxon>
        <taxon>Dikarya</taxon>
        <taxon>Basidiomycota</taxon>
        <taxon>Agaricomycotina</taxon>
        <taxon>Agaricomycetes</taxon>
        <taxon>Agaricomycetidae</taxon>
        <taxon>Agaricales</taxon>
        <taxon>Pleurotineae</taxon>
        <taxon>Pleurotaceae</taxon>
        <taxon>Pleurotus</taxon>
    </lineage>
</organism>
<gene>
    <name evidence="2" type="ORF">PLEOSDRAFT_1086706</name>
</gene>
<dbReference type="EMBL" id="KL198013">
    <property type="protein sequence ID" value="KDQ23347.1"/>
    <property type="molecule type" value="Genomic_DNA"/>
</dbReference>
<dbReference type="STRING" id="1137138.A0A067NH02"/>
<dbReference type="SUPFAM" id="SSF56112">
    <property type="entry name" value="Protein kinase-like (PK-like)"/>
    <property type="match status" value="1"/>
</dbReference>
<dbReference type="InParanoid" id="A0A067NH02"/>
<dbReference type="OrthoDB" id="5598852at2759"/>
<proteinExistence type="predicted"/>
<evidence type="ECO:0000259" key="1">
    <source>
        <dbReference type="Pfam" id="PF01636"/>
    </source>
</evidence>
<evidence type="ECO:0000313" key="3">
    <source>
        <dbReference type="Proteomes" id="UP000027073"/>
    </source>
</evidence>
<name>A0A067NH02_PLEO1</name>
<evidence type="ECO:0000313" key="2">
    <source>
        <dbReference type="EMBL" id="KDQ23347.1"/>
    </source>
</evidence>
<dbReference type="Gene3D" id="3.90.1200.10">
    <property type="match status" value="1"/>
</dbReference>
<reference evidence="3" key="1">
    <citation type="journal article" date="2014" name="Proc. Natl. Acad. Sci. U.S.A.">
        <title>Extensive sampling of basidiomycete genomes demonstrates inadequacy of the white-rot/brown-rot paradigm for wood decay fungi.</title>
        <authorList>
            <person name="Riley R."/>
            <person name="Salamov A.A."/>
            <person name="Brown D.W."/>
            <person name="Nagy L.G."/>
            <person name="Floudas D."/>
            <person name="Held B.W."/>
            <person name="Levasseur A."/>
            <person name="Lombard V."/>
            <person name="Morin E."/>
            <person name="Otillar R."/>
            <person name="Lindquist E.A."/>
            <person name="Sun H."/>
            <person name="LaButti K.M."/>
            <person name="Schmutz J."/>
            <person name="Jabbour D."/>
            <person name="Luo H."/>
            <person name="Baker S.E."/>
            <person name="Pisabarro A.G."/>
            <person name="Walton J.D."/>
            <person name="Blanchette R.A."/>
            <person name="Henrissat B."/>
            <person name="Martin F."/>
            <person name="Cullen D."/>
            <person name="Hibbett D.S."/>
            <person name="Grigoriev I.V."/>
        </authorList>
    </citation>
    <scope>NUCLEOTIDE SEQUENCE [LARGE SCALE GENOMIC DNA]</scope>
    <source>
        <strain evidence="3">PC15</strain>
    </source>
</reference>